<dbReference type="InterPro" id="IPR001926">
    <property type="entry name" value="TrpB-like_PALP"/>
</dbReference>
<evidence type="ECO:0000256" key="3">
    <source>
        <dbReference type="ARBA" id="ARBA00022898"/>
    </source>
</evidence>
<accession>A0A1Y2B1N8</accession>
<dbReference type="SUPFAM" id="SSF53686">
    <property type="entry name" value="Tryptophan synthase beta subunit-like PLP-dependent enzymes"/>
    <property type="match status" value="1"/>
</dbReference>
<organism evidence="5 6">
    <name type="scientific">Rhizoclosmatium globosum</name>
    <dbReference type="NCBI Taxonomy" id="329046"/>
    <lineage>
        <taxon>Eukaryota</taxon>
        <taxon>Fungi</taxon>
        <taxon>Fungi incertae sedis</taxon>
        <taxon>Chytridiomycota</taxon>
        <taxon>Chytridiomycota incertae sedis</taxon>
        <taxon>Chytridiomycetes</taxon>
        <taxon>Chytridiales</taxon>
        <taxon>Chytriomycetaceae</taxon>
        <taxon>Rhizoclosmatium</taxon>
    </lineage>
</organism>
<evidence type="ECO:0000256" key="1">
    <source>
        <dbReference type="ARBA" id="ARBA00001933"/>
    </source>
</evidence>
<dbReference type="FunFam" id="3.40.50.1100:FF:000003">
    <property type="entry name" value="Cystathionine beta-synthase"/>
    <property type="match status" value="1"/>
</dbReference>
<evidence type="ECO:0000313" key="6">
    <source>
        <dbReference type="Proteomes" id="UP000193642"/>
    </source>
</evidence>
<dbReference type="EMBL" id="MCGO01000095">
    <property type="protein sequence ID" value="ORY28397.1"/>
    <property type="molecule type" value="Genomic_DNA"/>
</dbReference>
<name>A0A1Y2B1N8_9FUNG</name>
<evidence type="ECO:0000313" key="5">
    <source>
        <dbReference type="EMBL" id="ORY28397.1"/>
    </source>
</evidence>
<feature type="domain" description="Tryptophan synthase beta chain-like PALP" evidence="4">
    <location>
        <begin position="218"/>
        <end position="274"/>
    </location>
</feature>
<sequence length="312" mass="33531">MPLYNNVLELVGNTPIVKINKLNPEGVEMYVKIESSNPAGSVKDRIAVGMVLDAETRGLLKPGATLIESTAGNTGIALAMVAAQRGYKFIAVLSESASLERIKILKFLGAKVLLTPKTMPATGRNKMAEDVAAQNGWFVCRQADNPANPRTHFNTTAVEIQRDFEGKQLDYFVSGYGTGGTISGTANALKQERPNLHVVICEPAKAPILSTGKWEHHVFDQIVGVSDEEAHETCLALARSEGIMVGISAGATFASALKVAKTAPKGSCFLVMLPDSAERYMSTALFGNISAETDDVEGYHEWMQANYVPKEA</sequence>
<protein>
    <submittedName>
        <fullName evidence="5">Cysteine synthase A</fullName>
    </submittedName>
</protein>
<dbReference type="STRING" id="329046.A0A1Y2B1N8"/>
<feature type="domain" description="Tryptophan synthase beta chain-like PALP" evidence="4">
    <location>
        <begin position="8"/>
        <end position="212"/>
    </location>
</feature>
<dbReference type="AlphaFoldDB" id="A0A1Y2B1N8"/>
<keyword evidence="6" id="KW-1185">Reference proteome</keyword>
<dbReference type="CDD" id="cd01561">
    <property type="entry name" value="CBS_like"/>
    <property type="match status" value="1"/>
</dbReference>
<comment type="similarity">
    <text evidence="2">Belongs to the cysteine synthase/cystathionine beta-synthase family.</text>
</comment>
<comment type="caution">
    <text evidence="5">The sequence shown here is derived from an EMBL/GenBank/DDBJ whole genome shotgun (WGS) entry which is preliminary data.</text>
</comment>
<dbReference type="InterPro" id="IPR036052">
    <property type="entry name" value="TrpB-like_PALP_sf"/>
</dbReference>
<dbReference type="OrthoDB" id="10259545at2759"/>
<dbReference type="InterPro" id="IPR050214">
    <property type="entry name" value="Cys_Synth/Cystath_Beta-Synth"/>
</dbReference>
<dbReference type="PROSITE" id="PS00901">
    <property type="entry name" value="CYS_SYNTHASE"/>
    <property type="match status" value="1"/>
</dbReference>
<gene>
    <name evidence="5" type="ORF">BCR33DRAFT_725092</name>
</gene>
<dbReference type="Gene3D" id="3.40.50.1100">
    <property type="match status" value="2"/>
</dbReference>
<dbReference type="GO" id="GO:0006535">
    <property type="term" value="P:cysteine biosynthetic process from serine"/>
    <property type="evidence" value="ECO:0007669"/>
    <property type="project" value="InterPro"/>
</dbReference>
<dbReference type="Proteomes" id="UP000193642">
    <property type="component" value="Unassembled WGS sequence"/>
</dbReference>
<evidence type="ECO:0000256" key="2">
    <source>
        <dbReference type="ARBA" id="ARBA00007103"/>
    </source>
</evidence>
<dbReference type="InterPro" id="IPR001216">
    <property type="entry name" value="P-phosphate_BS"/>
</dbReference>
<reference evidence="5 6" key="1">
    <citation type="submission" date="2016-07" db="EMBL/GenBank/DDBJ databases">
        <title>Pervasive Adenine N6-methylation of Active Genes in Fungi.</title>
        <authorList>
            <consortium name="DOE Joint Genome Institute"/>
            <person name="Mondo S.J."/>
            <person name="Dannebaum R.O."/>
            <person name="Kuo R.C."/>
            <person name="Labutti K."/>
            <person name="Haridas S."/>
            <person name="Kuo A."/>
            <person name="Salamov A."/>
            <person name="Ahrendt S.R."/>
            <person name="Lipzen A."/>
            <person name="Sullivan W."/>
            <person name="Andreopoulos W.B."/>
            <person name="Clum A."/>
            <person name="Lindquist E."/>
            <person name="Daum C."/>
            <person name="Ramamoorthy G.K."/>
            <person name="Gryganskyi A."/>
            <person name="Culley D."/>
            <person name="Magnuson J.K."/>
            <person name="James T.Y."/>
            <person name="O'Malley M.A."/>
            <person name="Stajich J.E."/>
            <person name="Spatafora J.W."/>
            <person name="Visel A."/>
            <person name="Grigoriev I.V."/>
        </authorList>
    </citation>
    <scope>NUCLEOTIDE SEQUENCE [LARGE SCALE GENOMIC DNA]</scope>
    <source>
        <strain evidence="5 6">JEL800</strain>
    </source>
</reference>
<evidence type="ECO:0000259" key="4">
    <source>
        <dbReference type="Pfam" id="PF00291"/>
    </source>
</evidence>
<proteinExistence type="inferred from homology"/>
<dbReference type="Pfam" id="PF00291">
    <property type="entry name" value="PALP"/>
    <property type="match status" value="2"/>
</dbReference>
<dbReference type="PANTHER" id="PTHR10314">
    <property type="entry name" value="CYSTATHIONINE BETA-SYNTHASE"/>
    <property type="match status" value="1"/>
</dbReference>
<keyword evidence="3" id="KW-0663">Pyridoxal phosphate</keyword>
<comment type="cofactor">
    <cofactor evidence="1">
        <name>pyridoxal 5'-phosphate</name>
        <dbReference type="ChEBI" id="CHEBI:597326"/>
    </cofactor>
</comment>